<name>A0A922M543_SPOEX</name>
<reference evidence="1" key="1">
    <citation type="journal article" date="2021" name="G3 (Bethesda)">
        <title>Genome and transcriptome analysis of the beet armyworm Spodoptera exigua reveals targets for pest control. .</title>
        <authorList>
            <person name="Simon S."/>
            <person name="Breeschoten T."/>
            <person name="Jansen H.J."/>
            <person name="Dirks R.P."/>
            <person name="Schranz M.E."/>
            <person name="Ros V.I.D."/>
        </authorList>
    </citation>
    <scope>NUCLEOTIDE SEQUENCE</scope>
    <source>
        <strain evidence="1">TB_SE_WUR_2020</strain>
    </source>
</reference>
<evidence type="ECO:0000313" key="1">
    <source>
        <dbReference type="EMBL" id="KAH9630325.1"/>
    </source>
</evidence>
<comment type="caution">
    <text evidence="1">The sequence shown here is derived from an EMBL/GenBank/DDBJ whole genome shotgun (WGS) entry which is preliminary data.</text>
</comment>
<dbReference type="AlphaFoldDB" id="A0A922M543"/>
<dbReference type="Proteomes" id="UP000814243">
    <property type="component" value="Unassembled WGS sequence"/>
</dbReference>
<accession>A0A922M543</accession>
<gene>
    <name evidence="1" type="ORF">HF086_004458</name>
</gene>
<protein>
    <submittedName>
        <fullName evidence="1">Uncharacterized protein</fullName>
    </submittedName>
</protein>
<proteinExistence type="predicted"/>
<organism evidence="1 2">
    <name type="scientific">Spodoptera exigua</name>
    <name type="common">Beet armyworm</name>
    <name type="synonym">Noctua fulgens</name>
    <dbReference type="NCBI Taxonomy" id="7107"/>
    <lineage>
        <taxon>Eukaryota</taxon>
        <taxon>Metazoa</taxon>
        <taxon>Ecdysozoa</taxon>
        <taxon>Arthropoda</taxon>
        <taxon>Hexapoda</taxon>
        <taxon>Insecta</taxon>
        <taxon>Pterygota</taxon>
        <taxon>Neoptera</taxon>
        <taxon>Endopterygota</taxon>
        <taxon>Lepidoptera</taxon>
        <taxon>Glossata</taxon>
        <taxon>Ditrysia</taxon>
        <taxon>Noctuoidea</taxon>
        <taxon>Noctuidae</taxon>
        <taxon>Amphipyrinae</taxon>
        <taxon>Spodoptera</taxon>
    </lineage>
</organism>
<evidence type="ECO:0000313" key="2">
    <source>
        <dbReference type="Proteomes" id="UP000814243"/>
    </source>
</evidence>
<sequence length="78" mass="8730">MVESHEVLDRSIFAHAVTRNNHVLDSDDSKDFLGDSTSQTGLISDNIETEDMELDTDIAQEIDPLLDVKPPEPDFETD</sequence>
<dbReference type="EMBL" id="JACEFF010000826">
    <property type="protein sequence ID" value="KAH9630325.1"/>
    <property type="molecule type" value="Genomic_DNA"/>
</dbReference>